<dbReference type="AlphaFoldDB" id="A0A1B1BFN8"/>
<dbReference type="PATRIC" id="fig|670052.7.peg.432"/>
<accession>A0A1B1BFN8</accession>
<dbReference type="SUPFAM" id="SSF53474">
    <property type="entry name" value="alpha/beta-Hydrolases"/>
    <property type="match status" value="1"/>
</dbReference>
<dbReference type="KEGG" id="cart:PA27867_0411"/>
<feature type="domain" description="AB hydrolase-1" evidence="2">
    <location>
        <begin position="35"/>
        <end position="268"/>
    </location>
</feature>
<dbReference type="PANTHER" id="PTHR43039">
    <property type="entry name" value="ESTERASE-RELATED"/>
    <property type="match status" value="1"/>
</dbReference>
<dbReference type="RefSeq" id="WP_066592540.1">
    <property type="nucleotide sequence ID" value="NZ_CP016282.1"/>
</dbReference>
<dbReference type="STRING" id="670052.PA27867_0411"/>
<reference evidence="3 4" key="1">
    <citation type="submission" date="2016-06" db="EMBL/GenBank/DDBJ databases">
        <title>Genome sequencing of Cryobacterium arcticum PAMC 27867.</title>
        <authorList>
            <person name="Lee J."/>
            <person name="Kim O.-S."/>
        </authorList>
    </citation>
    <scope>NUCLEOTIDE SEQUENCE [LARGE SCALE GENOMIC DNA]</scope>
    <source>
        <strain evidence="3 4">PAMC 27867</strain>
    </source>
</reference>
<proteinExistence type="inferred from homology"/>
<dbReference type="InterPro" id="IPR029058">
    <property type="entry name" value="AB_hydrolase_fold"/>
</dbReference>
<protein>
    <submittedName>
        <fullName evidence="3">Carboxylesterase bioH</fullName>
    </submittedName>
</protein>
<name>A0A1B1BFN8_9MICO</name>
<dbReference type="Proteomes" id="UP000092582">
    <property type="component" value="Chromosome 1"/>
</dbReference>
<sequence length="279" mass="30607">MTFTQPAGANLPESATVDVLTRNGVTVLGDPAGQPVVFGPGYGTSQNMWRLVAPQFADERRVVRFDHVGSGDSDVSAYDRRKYDSLRGYAADLLEILRALDLHDVVFVGHSVSAMIGALAAVEEPERFARLIMLGPSPRYLNDEGYLGGFERADVDALLDALEVNHVSWAAEMAPALMKNADRPELAAELAESMARTNTMVAQHFARVTFLSDWRRLLKNITTPTLILQSSDDLIAPLEVGAYLHEHIVGSELVVLNAAGHYAHLSDPGEIERQIRRFL</sequence>
<evidence type="ECO:0000313" key="3">
    <source>
        <dbReference type="EMBL" id="ANP71384.1"/>
    </source>
</evidence>
<dbReference type="Pfam" id="PF00561">
    <property type="entry name" value="Abhydrolase_1"/>
    <property type="match status" value="1"/>
</dbReference>
<gene>
    <name evidence="3" type="ORF">PA27867_0411</name>
</gene>
<dbReference type="EMBL" id="CP016282">
    <property type="protein sequence ID" value="ANP71384.1"/>
    <property type="molecule type" value="Genomic_DNA"/>
</dbReference>
<dbReference type="InterPro" id="IPR000073">
    <property type="entry name" value="AB_hydrolase_1"/>
</dbReference>
<keyword evidence="4" id="KW-1185">Reference proteome</keyword>
<evidence type="ECO:0000259" key="2">
    <source>
        <dbReference type="Pfam" id="PF00561"/>
    </source>
</evidence>
<dbReference type="GO" id="GO:0003824">
    <property type="term" value="F:catalytic activity"/>
    <property type="evidence" value="ECO:0007669"/>
    <property type="project" value="UniProtKB-ARBA"/>
</dbReference>
<evidence type="ECO:0000256" key="1">
    <source>
        <dbReference type="ARBA" id="ARBA00008645"/>
    </source>
</evidence>
<dbReference type="Gene3D" id="3.40.50.1820">
    <property type="entry name" value="alpha/beta hydrolase"/>
    <property type="match status" value="1"/>
</dbReference>
<comment type="similarity">
    <text evidence="1">Belongs to the AB hydrolase superfamily.</text>
</comment>
<organism evidence="3 4">
    <name type="scientific">Cryobacterium arcticum</name>
    <dbReference type="NCBI Taxonomy" id="670052"/>
    <lineage>
        <taxon>Bacteria</taxon>
        <taxon>Bacillati</taxon>
        <taxon>Actinomycetota</taxon>
        <taxon>Actinomycetes</taxon>
        <taxon>Micrococcales</taxon>
        <taxon>Microbacteriaceae</taxon>
        <taxon>Cryobacterium</taxon>
    </lineage>
</organism>
<dbReference type="PRINTS" id="PR00111">
    <property type="entry name" value="ABHYDROLASE"/>
</dbReference>
<evidence type="ECO:0000313" key="4">
    <source>
        <dbReference type="Proteomes" id="UP000092582"/>
    </source>
</evidence>